<dbReference type="OrthoDB" id="7852244at2"/>
<proteinExistence type="predicted"/>
<dbReference type="EMBL" id="FXAF01000001">
    <property type="protein sequence ID" value="SME96928.1"/>
    <property type="molecule type" value="Genomic_DNA"/>
</dbReference>
<dbReference type="STRING" id="464029.SAMN02982989_0338"/>
<feature type="chain" id="PRO_5012259459" evidence="1">
    <location>
        <begin position="22"/>
        <end position="169"/>
    </location>
</feature>
<sequence length="169" mass="18081">MSASFKPWLLTLYLVPGMAMAQERCPIEKAVFVEADAGTVLSFRPVGSDAAAVSHLFTITGSAGGKLKLDGHVMYNEEARRPAGMVMNNCPEGDATGAELRACTIWTGVPYALDKATGHIDILGAEGTEAPDAVLMPGIGPAIRHSTLWEKSGLKEVPWDLYEFKECKA</sequence>
<keyword evidence="3" id="KW-1185">Reference proteome</keyword>
<evidence type="ECO:0000313" key="3">
    <source>
        <dbReference type="Proteomes" id="UP000192903"/>
    </source>
</evidence>
<gene>
    <name evidence="2" type="ORF">SAMN02982989_0338</name>
</gene>
<protein>
    <submittedName>
        <fullName evidence="2">Uncharacterized protein</fullName>
    </submittedName>
</protein>
<organism evidence="2 3">
    <name type="scientific">Xaviernesmea oryzae</name>
    <dbReference type="NCBI Taxonomy" id="464029"/>
    <lineage>
        <taxon>Bacteria</taxon>
        <taxon>Pseudomonadati</taxon>
        <taxon>Pseudomonadota</taxon>
        <taxon>Alphaproteobacteria</taxon>
        <taxon>Hyphomicrobiales</taxon>
        <taxon>Rhizobiaceae</taxon>
        <taxon>Rhizobium/Agrobacterium group</taxon>
        <taxon>Xaviernesmea</taxon>
    </lineage>
</organism>
<evidence type="ECO:0000313" key="2">
    <source>
        <dbReference type="EMBL" id="SME96928.1"/>
    </source>
</evidence>
<keyword evidence="1" id="KW-0732">Signal</keyword>
<dbReference type="AlphaFoldDB" id="A0A1X7CIG3"/>
<reference evidence="3" key="1">
    <citation type="submission" date="2017-04" db="EMBL/GenBank/DDBJ databases">
        <authorList>
            <person name="Varghese N."/>
            <person name="Submissions S."/>
        </authorList>
    </citation>
    <scope>NUCLEOTIDE SEQUENCE [LARGE SCALE GENOMIC DNA]</scope>
    <source>
        <strain evidence="3">B4P</strain>
    </source>
</reference>
<name>A0A1X7CIG3_9HYPH</name>
<evidence type="ECO:0000256" key="1">
    <source>
        <dbReference type="SAM" id="SignalP"/>
    </source>
</evidence>
<accession>A0A1X7CIG3</accession>
<dbReference type="Proteomes" id="UP000192903">
    <property type="component" value="Unassembled WGS sequence"/>
</dbReference>
<feature type="signal peptide" evidence="1">
    <location>
        <begin position="1"/>
        <end position="21"/>
    </location>
</feature>
<dbReference type="RefSeq" id="WP_085419656.1">
    <property type="nucleotide sequence ID" value="NZ_FXAF01000001.1"/>
</dbReference>